<evidence type="ECO:0000313" key="6">
    <source>
        <dbReference type="Proteomes" id="UP000694546"/>
    </source>
</evidence>
<evidence type="ECO:0000313" key="5">
    <source>
        <dbReference type="Ensembl" id="ENSGMOP00000016450.2"/>
    </source>
</evidence>
<keyword evidence="4" id="KW-0472">Membrane</keyword>
<evidence type="ECO:0000256" key="2">
    <source>
        <dbReference type="ARBA" id="ARBA00022771"/>
    </source>
</evidence>
<accession>A0A8C4ZK86</accession>
<dbReference type="Ensembl" id="ENSGMOT00000016866.2">
    <property type="protein sequence ID" value="ENSGMOP00000016450.2"/>
    <property type="gene ID" value="ENSGMOG00000015337.2"/>
</dbReference>
<dbReference type="GO" id="GO:0016567">
    <property type="term" value="P:protein ubiquitination"/>
    <property type="evidence" value="ECO:0007669"/>
    <property type="project" value="InterPro"/>
</dbReference>
<dbReference type="OMA" id="VHHEIRC"/>
<name>A0A8C4ZK86_GADMO</name>
<dbReference type="PANTHER" id="PTHR12183:SF36">
    <property type="entry name" value="RING-TYPE E3 UBIQUITIN TRANSFERASE"/>
    <property type="match status" value="1"/>
</dbReference>
<organism evidence="5 6">
    <name type="scientific">Gadus morhua</name>
    <name type="common">Atlantic cod</name>
    <dbReference type="NCBI Taxonomy" id="8049"/>
    <lineage>
        <taxon>Eukaryota</taxon>
        <taxon>Metazoa</taxon>
        <taxon>Chordata</taxon>
        <taxon>Craniata</taxon>
        <taxon>Vertebrata</taxon>
        <taxon>Euteleostomi</taxon>
        <taxon>Actinopterygii</taxon>
        <taxon>Neopterygii</taxon>
        <taxon>Teleostei</taxon>
        <taxon>Neoteleostei</taxon>
        <taxon>Acanthomorphata</taxon>
        <taxon>Zeiogadaria</taxon>
        <taxon>Gadariae</taxon>
        <taxon>Gadiformes</taxon>
        <taxon>Gadoidei</taxon>
        <taxon>Gadidae</taxon>
        <taxon>Gadus</taxon>
    </lineage>
</organism>
<feature type="transmembrane region" description="Helical" evidence="4">
    <location>
        <begin position="6"/>
        <end position="27"/>
    </location>
</feature>
<sequence length="266" mass="29651">MRDLPNPLVLFGIGSSFAFSGMFYNFYRAKKEELRKIKVWVDQHLLKLLTSDTLKRFQYIGVDGLVQPDGEPLASEFVPRSFGVVQKISEEEHWETWNSLTLTWDSQSPNRKETDHTVPFSLVAPGGPTTASGSDGDVYVKVQNPLEATGLDLDLVNCQGSCVIEGGLSAATPQDLSNLRFFHKSRTEAMLLVGTTVTGFGEVMRLQAPQDGRPYVLLRTDYKSYVERHENSASMWKKLAVGCGAIGTVCLAETLYDLLQKHNDKR</sequence>
<dbReference type="GO" id="GO:0061630">
    <property type="term" value="F:ubiquitin protein ligase activity"/>
    <property type="evidence" value="ECO:0007669"/>
    <property type="project" value="UniProtKB-EC"/>
</dbReference>
<keyword evidence="6" id="KW-1185">Reference proteome</keyword>
<keyword evidence="1" id="KW-0479">Metal-binding</keyword>
<proteinExistence type="predicted"/>
<dbReference type="InterPro" id="IPR051652">
    <property type="entry name" value="MDM2_MDM4_MUL1"/>
</dbReference>
<reference evidence="5" key="2">
    <citation type="submission" date="2025-09" db="UniProtKB">
        <authorList>
            <consortium name="Ensembl"/>
        </authorList>
    </citation>
    <scope>IDENTIFICATION</scope>
</reference>
<dbReference type="Proteomes" id="UP000694546">
    <property type="component" value="Chromosome 8"/>
</dbReference>
<dbReference type="PANTHER" id="PTHR12183">
    <property type="entry name" value="MITOCHONDRIAL UBIQUITIN LIGASE ACTIVATOR OF NFKB 1"/>
    <property type="match status" value="1"/>
</dbReference>
<keyword evidence="3" id="KW-0862">Zinc</keyword>
<dbReference type="GeneTree" id="ENSGT01130000278411"/>
<dbReference type="GO" id="GO:0016020">
    <property type="term" value="C:membrane"/>
    <property type="evidence" value="ECO:0007669"/>
    <property type="project" value="UniProtKB-SubCell"/>
</dbReference>
<keyword evidence="4" id="KW-1133">Transmembrane helix</keyword>
<evidence type="ECO:0008006" key="7">
    <source>
        <dbReference type="Google" id="ProtNLM"/>
    </source>
</evidence>
<keyword evidence="2" id="KW-0863">Zinc-finger</keyword>
<dbReference type="GO" id="GO:0008270">
    <property type="term" value="F:zinc ion binding"/>
    <property type="evidence" value="ECO:0007669"/>
    <property type="project" value="UniProtKB-KW"/>
</dbReference>
<protein>
    <recommendedName>
        <fullName evidence="7">RING-type E3 ubiquitin transferase</fullName>
    </recommendedName>
</protein>
<evidence type="ECO:0000256" key="4">
    <source>
        <dbReference type="SAM" id="Phobius"/>
    </source>
</evidence>
<dbReference type="AlphaFoldDB" id="A0A8C4ZK86"/>
<keyword evidence="4" id="KW-0812">Transmembrane</keyword>
<evidence type="ECO:0000256" key="3">
    <source>
        <dbReference type="ARBA" id="ARBA00022833"/>
    </source>
</evidence>
<reference evidence="5" key="1">
    <citation type="submission" date="2025-08" db="UniProtKB">
        <authorList>
            <consortium name="Ensembl"/>
        </authorList>
    </citation>
    <scope>IDENTIFICATION</scope>
</reference>
<evidence type="ECO:0000256" key="1">
    <source>
        <dbReference type="ARBA" id="ARBA00022723"/>
    </source>
</evidence>